<sequence>MNHKPIRTEDGGRDNLSSYERCARLIEKYAPFYIKHGGGIISGTSKPRKKKVVKDAEHKKVKSQPKTDNDDNHNSHGVKHRRRKSNP</sequence>
<organism evidence="2">
    <name type="scientific">uncultured Caudovirales phage</name>
    <dbReference type="NCBI Taxonomy" id="2100421"/>
    <lineage>
        <taxon>Viruses</taxon>
        <taxon>Duplodnaviria</taxon>
        <taxon>Heunggongvirae</taxon>
        <taxon>Uroviricota</taxon>
        <taxon>Caudoviricetes</taxon>
        <taxon>Peduoviridae</taxon>
        <taxon>Maltschvirus</taxon>
        <taxon>Maltschvirus maltsch</taxon>
    </lineage>
</organism>
<name>A0A6J5QG29_9CAUD</name>
<evidence type="ECO:0000313" key="4">
    <source>
        <dbReference type="EMBL" id="CAB5228207.1"/>
    </source>
</evidence>
<proteinExistence type="predicted"/>
<feature type="compositionally biased region" description="Basic residues" evidence="1">
    <location>
        <begin position="76"/>
        <end position="87"/>
    </location>
</feature>
<evidence type="ECO:0000256" key="1">
    <source>
        <dbReference type="SAM" id="MobiDB-lite"/>
    </source>
</evidence>
<dbReference type="EMBL" id="LR797027">
    <property type="protein sequence ID" value="CAB4182512.1"/>
    <property type="molecule type" value="Genomic_DNA"/>
</dbReference>
<evidence type="ECO:0000313" key="2">
    <source>
        <dbReference type="EMBL" id="CAB4182512.1"/>
    </source>
</evidence>
<dbReference type="EMBL" id="LR797384">
    <property type="protein sequence ID" value="CAB4212413.1"/>
    <property type="molecule type" value="Genomic_DNA"/>
</dbReference>
<feature type="region of interest" description="Disordered" evidence="1">
    <location>
        <begin position="36"/>
        <end position="87"/>
    </location>
</feature>
<evidence type="ECO:0000313" key="3">
    <source>
        <dbReference type="EMBL" id="CAB4212413.1"/>
    </source>
</evidence>
<protein>
    <submittedName>
        <fullName evidence="2">Uncharacterized protein</fullName>
    </submittedName>
</protein>
<gene>
    <name evidence="2" type="ORF">UFOVP1086_9</name>
    <name evidence="3" type="ORF">UFOVP1440_9</name>
    <name evidence="4" type="ORF">UFOVP1533_9</name>
</gene>
<reference evidence="2" key="1">
    <citation type="submission" date="2020-05" db="EMBL/GenBank/DDBJ databases">
        <authorList>
            <person name="Chiriac C."/>
            <person name="Salcher M."/>
            <person name="Ghai R."/>
            <person name="Kavagutti S V."/>
        </authorList>
    </citation>
    <scope>NUCLEOTIDE SEQUENCE</scope>
</reference>
<dbReference type="EMBL" id="LR798388">
    <property type="protein sequence ID" value="CAB5228207.1"/>
    <property type="molecule type" value="Genomic_DNA"/>
</dbReference>
<accession>A0A6J5QG29</accession>
<feature type="compositionally biased region" description="Basic and acidic residues" evidence="1">
    <location>
        <begin position="65"/>
        <end position="74"/>
    </location>
</feature>